<proteinExistence type="predicted"/>
<accession>A0A8S5PC13</accession>
<sequence length="41" mass="5023">MADLFHCFHKHPLELVHCCYFIINWITNKYDLFVDLCLPIR</sequence>
<evidence type="ECO:0000313" key="1">
    <source>
        <dbReference type="EMBL" id="DAE03921.1"/>
    </source>
</evidence>
<organism evidence="1">
    <name type="scientific">Phage sp. ctPtC7</name>
    <dbReference type="NCBI Taxonomy" id="2825794"/>
    <lineage>
        <taxon>Viruses</taxon>
    </lineage>
</organism>
<protein>
    <submittedName>
        <fullName evidence="1">Uncharacterized protein</fullName>
    </submittedName>
</protein>
<reference evidence="1" key="1">
    <citation type="journal article" date="2021" name="Proc. Natl. Acad. Sci. U.S.A.">
        <title>A Catalog of Tens of Thousands of Viruses from Human Metagenomes Reveals Hidden Associations with Chronic Diseases.</title>
        <authorList>
            <person name="Tisza M.J."/>
            <person name="Buck C.B."/>
        </authorList>
    </citation>
    <scope>NUCLEOTIDE SEQUENCE</scope>
    <source>
        <strain evidence="1">CtPtC7</strain>
    </source>
</reference>
<dbReference type="EMBL" id="BK015378">
    <property type="protein sequence ID" value="DAE03921.1"/>
    <property type="molecule type" value="Genomic_DNA"/>
</dbReference>
<name>A0A8S5PC13_9VIRU</name>